<dbReference type="AlphaFoldDB" id="A0A177K8V9"/>
<keyword evidence="2" id="KW-0805">Transcription regulation</keyword>
<feature type="domain" description="RNA polymerase sigma factor 70 region 4 type 2" evidence="6">
    <location>
        <begin position="104"/>
        <end position="155"/>
    </location>
</feature>
<dbReference type="SUPFAM" id="SSF88946">
    <property type="entry name" value="Sigma2 domain of RNA polymerase sigma factors"/>
    <property type="match status" value="1"/>
</dbReference>
<dbReference type="InterPro" id="IPR014284">
    <property type="entry name" value="RNA_pol_sigma-70_dom"/>
</dbReference>
<dbReference type="EMBL" id="LSTV01000003">
    <property type="protein sequence ID" value="OAH49830.1"/>
    <property type="molecule type" value="Genomic_DNA"/>
</dbReference>
<dbReference type="Pfam" id="PF08281">
    <property type="entry name" value="Sigma70_r4_2"/>
    <property type="match status" value="1"/>
</dbReference>
<feature type="region of interest" description="Disordered" evidence="5">
    <location>
        <begin position="82"/>
        <end position="103"/>
    </location>
</feature>
<dbReference type="InterPro" id="IPR039425">
    <property type="entry name" value="RNA_pol_sigma-70-like"/>
</dbReference>
<protein>
    <submittedName>
        <fullName evidence="7">RNA polymerase</fullName>
    </submittedName>
</protein>
<evidence type="ECO:0000256" key="4">
    <source>
        <dbReference type="ARBA" id="ARBA00023163"/>
    </source>
</evidence>
<reference evidence="7 8" key="1">
    <citation type="submission" date="2016-02" db="EMBL/GenBank/DDBJ databases">
        <authorList>
            <person name="Wen L."/>
            <person name="He K."/>
            <person name="Yang H."/>
        </authorList>
    </citation>
    <scope>NUCLEOTIDE SEQUENCE [LARGE SCALE GENOMIC DNA]</scope>
    <source>
        <strain evidence="7 8">CD11_3</strain>
    </source>
</reference>
<evidence type="ECO:0000313" key="8">
    <source>
        <dbReference type="Proteomes" id="UP000076998"/>
    </source>
</evidence>
<comment type="similarity">
    <text evidence="1">Belongs to the sigma-70 factor family. ECF subfamily.</text>
</comment>
<dbReference type="NCBIfam" id="TIGR02937">
    <property type="entry name" value="sigma70-ECF"/>
    <property type="match status" value="1"/>
</dbReference>
<proteinExistence type="inferred from homology"/>
<dbReference type="Gene3D" id="1.10.10.10">
    <property type="entry name" value="Winged helix-like DNA-binding domain superfamily/Winged helix DNA-binding domain"/>
    <property type="match status" value="1"/>
</dbReference>
<dbReference type="RefSeq" id="WP_197471635.1">
    <property type="nucleotide sequence ID" value="NZ_LSTV01000003.1"/>
</dbReference>
<keyword evidence="4" id="KW-0804">Transcription</keyword>
<dbReference type="GO" id="GO:0006352">
    <property type="term" value="P:DNA-templated transcription initiation"/>
    <property type="evidence" value="ECO:0007669"/>
    <property type="project" value="InterPro"/>
</dbReference>
<sequence length="178" mass="20329">MSHADRRRRFEEIARDVIEPVRRYLARRAHAADVDDVVSETLLALWRRLDDIPAEHIAWAIGVARLQLANTERAARRRERLAGRIRTLDPPPETTANSDDGTDDAVRRVLASLRPADAEVLRLWSWEQLEPREIAVVLGLTANAATVRLHRARKRFADAWRKETASPGHVEVKERSGR</sequence>
<organism evidence="7 8">
    <name type="scientific">Microbacterium oleivorans</name>
    <dbReference type="NCBI Taxonomy" id="273677"/>
    <lineage>
        <taxon>Bacteria</taxon>
        <taxon>Bacillati</taxon>
        <taxon>Actinomycetota</taxon>
        <taxon>Actinomycetes</taxon>
        <taxon>Micrococcales</taxon>
        <taxon>Microbacteriaceae</taxon>
        <taxon>Microbacterium</taxon>
    </lineage>
</organism>
<evidence type="ECO:0000256" key="2">
    <source>
        <dbReference type="ARBA" id="ARBA00023015"/>
    </source>
</evidence>
<dbReference type="Gene3D" id="1.10.1740.10">
    <property type="match status" value="1"/>
</dbReference>
<dbReference type="InterPro" id="IPR013325">
    <property type="entry name" value="RNA_pol_sigma_r2"/>
</dbReference>
<keyword evidence="3" id="KW-0731">Sigma factor</keyword>
<dbReference type="InterPro" id="IPR036388">
    <property type="entry name" value="WH-like_DNA-bd_sf"/>
</dbReference>
<name>A0A177K8V9_9MICO</name>
<evidence type="ECO:0000259" key="6">
    <source>
        <dbReference type="Pfam" id="PF08281"/>
    </source>
</evidence>
<dbReference type="Proteomes" id="UP000076998">
    <property type="component" value="Unassembled WGS sequence"/>
</dbReference>
<dbReference type="SUPFAM" id="SSF88659">
    <property type="entry name" value="Sigma3 and sigma4 domains of RNA polymerase sigma factors"/>
    <property type="match status" value="1"/>
</dbReference>
<dbReference type="InterPro" id="IPR013249">
    <property type="entry name" value="RNA_pol_sigma70_r4_t2"/>
</dbReference>
<gene>
    <name evidence="7" type="ORF">AYL44_09620</name>
</gene>
<dbReference type="PANTHER" id="PTHR43133:SF25">
    <property type="entry name" value="RNA POLYMERASE SIGMA FACTOR RFAY-RELATED"/>
    <property type="match status" value="1"/>
</dbReference>
<dbReference type="InterPro" id="IPR013324">
    <property type="entry name" value="RNA_pol_sigma_r3/r4-like"/>
</dbReference>
<evidence type="ECO:0000256" key="1">
    <source>
        <dbReference type="ARBA" id="ARBA00010641"/>
    </source>
</evidence>
<evidence type="ECO:0000256" key="3">
    <source>
        <dbReference type="ARBA" id="ARBA00023082"/>
    </source>
</evidence>
<dbReference type="PANTHER" id="PTHR43133">
    <property type="entry name" value="RNA POLYMERASE ECF-TYPE SIGMA FACTO"/>
    <property type="match status" value="1"/>
</dbReference>
<dbReference type="GO" id="GO:0003677">
    <property type="term" value="F:DNA binding"/>
    <property type="evidence" value="ECO:0007669"/>
    <property type="project" value="InterPro"/>
</dbReference>
<evidence type="ECO:0000313" key="7">
    <source>
        <dbReference type="EMBL" id="OAH49830.1"/>
    </source>
</evidence>
<evidence type="ECO:0000256" key="5">
    <source>
        <dbReference type="SAM" id="MobiDB-lite"/>
    </source>
</evidence>
<dbReference type="GO" id="GO:0016987">
    <property type="term" value="F:sigma factor activity"/>
    <property type="evidence" value="ECO:0007669"/>
    <property type="project" value="UniProtKB-KW"/>
</dbReference>
<comment type="caution">
    <text evidence="7">The sequence shown here is derived from an EMBL/GenBank/DDBJ whole genome shotgun (WGS) entry which is preliminary data.</text>
</comment>
<accession>A0A177K8V9</accession>